<dbReference type="Proteomes" id="UP000594263">
    <property type="component" value="Unplaced"/>
</dbReference>
<keyword evidence="2" id="KW-0677">Repeat</keyword>
<dbReference type="Gramene" id="Kaladp0020s0205.5.v1.1">
    <property type="protein sequence ID" value="Kaladp0020s0205.5.v1.1.CDS.1"/>
    <property type="gene ID" value="Kaladp0020s0205.v1.1"/>
</dbReference>
<keyword evidence="1" id="KW-0880">Kelch repeat</keyword>
<keyword evidence="4" id="KW-1185">Reference proteome</keyword>
<dbReference type="PANTHER" id="PTHR46344">
    <property type="entry name" value="OS02G0202900 PROTEIN"/>
    <property type="match status" value="1"/>
</dbReference>
<dbReference type="Pfam" id="PF01344">
    <property type="entry name" value="Kelch_1"/>
    <property type="match status" value="2"/>
</dbReference>
<dbReference type="Gramene" id="Kaladp0020s0205.1.v1.1">
    <property type="protein sequence ID" value="Kaladp0020s0205.1.v1.1.CDS.1"/>
    <property type="gene ID" value="Kaladp0020s0205.v1.1"/>
</dbReference>
<dbReference type="EnsemblPlants" id="Kaladp0020s0205.8.v1.1">
    <property type="protein sequence ID" value="Kaladp0020s0205.8.v1.1.CDS.1"/>
    <property type="gene ID" value="Kaladp0020s0205.v1.1"/>
</dbReference>
<dbReference type="OMA" id="QRIGMAV"/>
<reference evidence="3" key="1">
    <citation type="submission" date="2021-01" db="UniProtKB">
        <authorList>
            <consortium name="EnsemblPlants"/>
        </authorList>
    </citation>
    <scope>IDENTIFICATION</scope>
</reference>
<proteinExistence type="predicted"/>
<evidence type="ECO:0008006" key="5">
    <source>
        <dbReference type="Google" id="ProtNLM"/>
    </source>
</evidence>
<evidence type="ECO:0000313" key="4">
    <source>
        <dbReference type="Proteomes" id="UP000594263"/>
    </source>
</evidence>
<dbReference type="PANTHER" id="PTHR46344:SF21">
    <property type="entry name" value="F-BOX_KELCH-REPEAT PROTEIN SKIP30 ISOFORM X2"/>
    <property type="match status" value="1"/>
</dbReference>
<dbReference type="SMART" id="SM00612">
    <property type="entry name" value="Kelch"/>
    <property type="match status" value="3"/>
</dbReference>
<dbReference type="EnsemblPlants" id="Kaladp0020s0205.4.v1.1">
    <property type="protein sequence ID" value="Kaladp0020s0205.4.v1.1.CDS.1"/>
    <property type="gene ID" value="Kaladp0020s0205.v1.1"/>
</dbReference>
<dbReference type="EnsemblPlants" id="Kaladp0020s0205.2.v1.1">
    <property type="protein sequence ID" value="Kaladp0020s0205.2.v1.1.CDS.1"/>
    <property type="gene ID" value="Kaladp0020s0205.v1.1"/>
</dbReference>
<dbReference type="Gramene" id="Kaladp0020s0205.3.v1.1">
    <property type="protein sequence ID" value="Kaladp0020s0205.3.v1.1.CDS.1"/>
    <property type="gene ID" value="Kaladp0020s0205.v1.1"/>
</dbReference>
<organism evidence="3 4">
    <name type="scientific">Kalanchoe fedtschenkoi</name>
    <name type="common">Lavender scallops</name>
    <name type="synonym">South American air plant</name>
    <dbReference type="NCBI Taxonomy" id="63787"/>
    <lineage>
        <taxon>Eukaryota</taxon>
        <taxon>Viridiplantae</taxon>
        <taxon>Streptophyta</taxon>
        <taxon>Embryophyta</taxon>
        <taxon>Tracheophyta</taxon>
        <taxon>Spermatophyta</taxon>
        <taxon>Magnoliopsida</taxon>
        <taxon>eudicotyledons</taxon>
        <taxon>Gunneridae</taxon>
        <taxon>Pentapetalae</taxon>
        <taxon>Saxifragales</taxon>
        <taxon>Crassulaceae</taxon>
        <taxon>Kalanchoe</taxon>
    </lineage>
</organism>
<sequence length="347" mass="38355">MSELIEGLPDAVALRCLAMVPFYLYPKLELVSRPWQAAIRSSDLFTTRKELGLSEDLLCVCAYQPENTWQLYDPLGDHWMTLPLLPSKIGHLANFSVVSTAQKLFVLGGGSDAVDPVTGERYGCFATDEVWVYDPVARQWATCAPMLVPRSMFACCVLEGKIIVAGGFTSSRRPTSQAEIYNPEENTWAPIPDLSHAHDSPCYGVVYKGKMHVLHRSLSTMQVLISDKSGFKWVIENDCWLQGPAAILNDEFYMMCHEHIFKQEAAKWKQIVSVSEFRGRIGFAMIGAKGKIYIIGGVAGPGSQVQGFQPLSDVDVLTVDNNPPAWHKASPMTKCHGTIIGCALLKL</sequence>
<dbReference type="Gramene" id="Kaladp0020s0205.8.v1.1">
    <property type="protein sequence ID" value="Kaladp0020s0205.8.v1.1.CDS.1"/>
    <property type="gene ID" value="Kaladp0020s0205.v1.1"/>
</dbReference>
<dbReference type="Gramene" id="Kaladp0020s0205.6.v1.1">
    <property type="protein sequence ID" value="Kaladp0020s0205.6.v1.1.CDS.1"/>
    <property type="gene ID" value="Kaladp0020s0205.v1.1"/>
</dbReference>
<dbReference type="Gramene" id="Kaladp0020s0205.4.v1.1">
    <property type="protein sequence ID" value="Kaladp0020s0205.4.v1.1.CDS.1"/>
    <property type="gene ID" value="Kaladp0020s0205.v1.1"/>
</dbReference>
<dbReference type="EnsemblPlants" id="Kaladp0020s0205.7.v1.1">
    <property type="protein sequence ID" value="Kaladp0020s0205.7.v1.1.CDS.1"/>
    <property type="gene ID" value="Kaladp0020s0205.v1.1"/>
</dbReference>
<evidence type="ECO:0000256" key="1">
    <source>
        <dbReference type="ARBA" id="ARBA00022441"/>
    </source>
</evidence>
<evidence type="ECO:0000313" key="3">
    <source>
        <dbReference type="EnsemblPlants" id="Kaladp0020s0205.3.v1.1.CDS.1"/>
    </source>
</evidence>
<dbReference type="AlphaFoldDB" id="A0A7N0T3V9"/>
<dbReference type="EnsemblPlants" id="Kaladp0020s0205.6.v1.1">
    <property type="protein sequence ID" value="Kaladp0020s0205.6.v1.1.CDS.1"/>
    <property type="gene ID" value="Kaladp0020s0205.v1.1"/>
</dbReference>
<dbReference type="EnsemblPlants" id="Kaladp0020s0205.1.v1.1">
    <property type="protein sequence ID" value="Kaladp0020s0205.1.v1.1.CDS.1"/>
    <property type="gene ID" value="Kaladp0020s0205.v1.1"/>
</dbReference>
<dbReference type="EnsemblPlants" id="Kaladp0020s0205.5.v1.1">
    <property type="protein sequence ID" value="Kaladp0020s0205.5.v1.1.CDS.1"/>
    <property type="gene ID" value="Kaladp0020s0205.v1.1"/>
</dbReference>
<dbReference type="InterPro" id="IPR006652">
    <property type="entry name" value="Kelch_1"/>
</dbReference>
<accession>A0A7N0T3V9</accession>
<dbReference type="Gene3D" id="2.120.10.80">
    <property type="entry name" value="Kelch-type beta propeller"/>
    <property type="match status" value="2"/>
</dbReference>
<dbReference type="SUPFAM" id="SSF117281">
    <property type="entry name" value="Kelch motif"/>
    <property type="match status" value="1"/>
</dbReference>
<dbReference type="Gramene" id="Kaladp0020s0205.7.v1.1">
    <property type="protein sequence ID" value="Kaladp0020s0205.7.v1.1.CDS.1"/>
    <property type="gene ID" value="Kaladp0020s0205.v1.1"/>
</dbReference>
<dbReference type="EnsemblPlants" id="Kaladp0020s0205.3.v1.1">
    <property type="protein sequence ID" value="Kaladp0020s0205.3.v1.1.CDS.1"/>
    <property type="gene ID" value="Kaladp0020s0205.v1.1"/>
</dbReference>
<name>A0A7N0T3V9_KALFE</name>
<dbReference type="Gramene" id="Kaladp0020s0205.2.v1.1">
    <property type="protein sequence ID" value="Kaladp0020s0205.2.v1.1.CDS.1"/>
    <property type="gene ID" value="Kaladp0020s0205.v1.1"/>
</dbReference>
<dbReference type="InterPro" id="IPR015915">
    <property type="entry name" value="Kelch-typ_b-propeller"/>
</dbReference>
<evidence type="ECO:0000256" key="2">
    <source>
        <dbReference type="ARBA" id="ARBA00022737"/>
    </source>
</evidence>
<protein>
    <recommendedName>
        <fullName evidence="5">F-box domain-containing protein</fullName>
    </recommendedName>
</protein>
<dbReference type="CDD" id="cd22152">
    <property type="entry name" value="F-box_AtAFR-like"/>
    <property type="match status" value="1"/>
</dbReference>